<dbReference type="GO" id="GO:0003952">
    <property type="term" value="F:NAD+ synthase (glutamine-hydrolyzing) activity"/>
    <property type="evidence" value="ECO:0007669"/>
    <property type="project" value="UniProtKB-UniRule"/>
</dbReference>
<evidence type="ECO:0000256" key="8">
    <source>
        <dbReference type="PIRNR" id="PIRNR006630"/>
    </source>
</evidence>
<dbReference type="PROSITE" id="PS50263">
    <property type="entry name" value="CN_HYDROLASE"/>
    <property type="match status" value="1"/>
</dbReference>
<evidence type="ECO:0000256" key="7">
    <source>
        <dbReference type="HAMAP-Rule" id="MF_02090"/>
    </source>
</evidence>
<dbReference type="NCBIfam" id="NF002730">
    <property type="entry name" value="PRK02628.1"/>
    <property type="match status" value="1"/>
</dbReference>
<dbReference type="Gene3D" id="3.40.50.620">
    <property type="entry name" value="HUPs"/>
    <property type="match status" value="1"/>
</dbReference>
<dbReference type="Gene3D" id="3.60.110.10">
    <property type="entry name" value="Carbon-nitrogen hydrolase"/>
    <property type="match status" value="1"/>
</dbReference>
<organism evidence="10 11">
    <name type="scientific">Alienimonas californiensis</name>
    <dbReference type="NCBI Taxonomy" id="2527989"/>
    <lineage>
        <taxon>Bacteria</taxon>
        <taxon>Pseudomonadati</taxon>
        <taxon>Planctomycetota</taxon>
        <taxon>Planctomycetia</taxon>
        <taxon>Planctomycetales</taxon>
        <taxon>Planctomycetaceae</taxon>
        <taxon>Alienimonas</taxon>
    </lineage>
</organism>
<keyword evidence="11" id="KW-1185">Reference proteome</keyword>
<dbReference type="InterPro" id="IPR014729">
    <property type="entry name" value="Rossmann-like_a/b/a_fold"/>
</dbReference>
<dbReference type="GO" id="GO:0005524">
    <property type="term" value="F:ATP binding"/>
    <property type="evidence" value="ECO:0007669"/>
    <property type="project" value="UniProtKB-UniRule"/>
</dbReference>
<dbReference type="PIRSF" id="PIRSF006630">
    <property type="entry name" value="NADS_GAT"/>
    <property type="match status" value="1"/>
</dbReference>
<evidence type="ECO:0000256" key="5">
    <source>
        <dbReference type="ARBA" id="ARBA00022840"/>
    </source>
</evidence>
<feature type="binding site" evidence="7">
    <location>
        <begin position="523"/>
        <end position="526"/>
    </location>
    <ligand>
        <name>deamido-NAD(+)</name>
        <dbReference type="ChEBI" id="CHEBI:58437"/>
        <note>ligand shared between two neighboring subunits</note>
    </ligand>
</feature>
<dbReference type="CDD" id="cd00553">
    <property type="entry name" value="NAD_synthase"/>
    <property type="match status" value="1"/>
</dbReference>
<dbReference type="PANTHER" id="PTHR23090">
    <property type="entry name" value="NH 3 /GLUTAMINE-DEPENDENT NAD + SYNTHETASE"/>
    <property type="match status" value="1"/>
</dbReference>
<proteinExistence type="inferred from homology"/>
<protein>
    <recommendedName>
        <fullName evidence="7 8">Glutamine-dependent NAD(+) synthetase</fullName>
        <ecNumber evidence="7 8">6.3.5.1</ecNumber>
    </recommendedName>
    <alternativeName>
        <fullName evidence="7 8">NAD(+) synthase [glutamine-hydrolyzing]</fullName>
    </alternativeName>
</protein>
<feature type="binding site" evidence="7">
    <location>
        <position position="494"/>
    </location>
    <ligand>
        <name>deamido-NAD(+)</name>
        <dbReference type="ChEBI" id="CHEBI:58437"/>
        <note>ligand shared between two neighboring subunits</note>
    </ligand>
</feature>
<accession>A0A517P3T8</accession>
<dbReference type="SUPFAM" id="SSF56317">
    <property type="entry name" value="Carbon-nitrogen hydrolase"/>
    <property type="match status" value="1"/>
</dbReference>
<dbReference type="GO" id="GO:0005737">
    <property type="term" value="C:cytoplasm"/>
    <property type="evidence" value="ECO:0007669"/>
    <property type="project" value="InterPro"/>
</dbReference>
<dbReference type="Proteomes" id="UP000318741">
    <property type="component" value="Chromosome"/>
</dbReference>
<keyword evidence="4 7" id="KW-0547">Nucleotide-binding</keyword>
<feature type="binding site" evidence="7">
    <location>
        <position position="137"/>
    </location>
    <ligand>
        <name>L-glutamine</name>
        <dbReference type="ChEBI" id="CHEBI:58359"/>
    </ligand>
</feature>
<reference evidence="10 11" key="1">
    <citation type="submission" date="2019-02" db="EMBL/GenBank/DDBJ databases">
        <title>Deep-cultivation of Planctomycetes and their phenomic and genomic characterization uncovers novel biology.</title>
        <authorList>
            <person name="Wiegand S."/>
            <person name="Jogler M."/>
            <person name="Boedeker C."/>
            <person name="Pinto D."/>
            <person name="Vollmers J."/>
            <person name="Rivas-Marin E."/>
            <person name="Kohn T."/>
            <person name="Peeters S.H."/>
            <person name="Heuer A."/>
            <person name="Rast P."/>
            <person name="Oberbeckmann S."/>
            <person name="Bunk B."/>
            <person name="Jeske O."/>
            <person name="Meyerdierks A."/>
            <person name="Storesund J.E."/>
            <person name="Kallscheuer N."/>
            <person name="Luecker S."/>
            <person name="Lage O.M."/>
            <person name="Pohl T."/>
            <person name="Merkel B.J."/>
            <person name="Hornburger P."/>
            <person name="Mueller R.-W."/>
            <person name="Bruemmer F."/>
            <person name="Labrenz M."/>
            <person name="Spormann A.M."/>
            <person name="Op den Camp H."/>
            <person name="Overmann J."/>
            <person name="Amann R."/>
            <person name="Jetten M.S.M."/>
            <person name="Mascher T."/>
            <person name="Medema M.H."/>
            <person name="Devos D.P."/>
            <person name="Kaster A.-K."/>
            <person name="Ovreas L."/>
            <person name="Rohde M."/>
            <person name="Galperin M.Y."/>
            <person name="Jogler C."/>
        </authorList>
    </citation>
    <scope>NUCLEOTIDE SEQUENCE [LARGE SCALE GENOMIC DNA]</scope>
    <source>
        <strain evidence="10 11">CA12</strain>
    </source>
</reference>
<evidence type="ECO:0000256" key="4">
    <source>
        <dbReference type="ARBA" id="ARBA00022741"/>
    </source>
</evidence>
<feature type="active site" description="For glutaminase activity" evidence="7">
    <location>
        <position position="131"/>
    </location>
</feature>
<dbReference type="SUPFAM" id="SSF52402">
    <property type="entry name" value="Adenine nucleotide alpha hydrolases-like"/>
    <property type="match status" value="1"/>
</dbReference>
<evidence type="ECO:0000313" key="10">
    <source>
        <dbReference type="EMBL" id="QDT14034.1"/>
    </source>
</evidence>
<feature type="active site" description="Proton acceptor; for glutaminase activity" evidence="7">
    <location>
        <position position="62"/>
    </location>
</feature>
<dbReference type="InterPro" id="IPR036526">
    <property type="entry name" value="C-N_Hydrolase_sf"/>
</dbReference>
<comment type="catalytic activity">
    <reaction evidence="7 8">
        <text>deamido-NAD(+) + L-glutamine + ATP + H2O = L-glutamate + AMP + diphosphate + NAD(+) + H(+)</text>
        <dbReference type="Rhea" id="RHEA:24384"/>
        <dbReference type="ChEBI" id="CHEBI:15377"/>
        <dbReference type="ChEBI" id="CHEBI:15378"/>
        <dbReference type="ChEBI" id="CHEBI:29985"/>
        <dbReference type="ChEBI" id="CHEBI:30616"/>
        <dbReference type="ChEBI" id="CHEBI:33019"/>
        <dbReference type="ChEBI" id="CHEBI:57540"/>
        <dbReference type="ChEBI" id="CHEBI:58359"/>
        <dbReference type="ChEBI" id="CHEBI:58437"/>
        <dbReference type="ChEBI" id="CHEBI:456215"/>
        <dbReference type="EC" id="6.3.5.1"/>
    </reaction>
</comment>
<evidence type="ECO:0000259" key="9">
    <source>
        <dbReference type="PROSITE" id="PS50263"/>
    </source>
</evidence>
<dbReference type="UniPathway" id="UPA00253">
    <property type="reaction ID" value="UER00334"/>
</dbReference>
<dbReference type="EC" id="6.3.5.1" evidence="7 8"/>
<keyword evidence="3 7" id="KW-0436">Ligase</keyword>
<feature type="binding site" evidence="7">
    <location>
        <position position="518"/>
    </location>
    <ligand>
        <name>deamido-NAD(+)</name>
        <dbReference type="ChEBI" id="CHEBI:58437"/>
        <note>ligand shared between two neighboring subunits</note>
    </ligand>
</feature>
<dbReference type="OrthoDB" id="9803818at2"/>
<dbReference type="InterPro" id="IPR003694">
    <property type="entry name" value="NAD_synthase"/>
</dbReference>
<dbReference type="Gene3D" id="1.10.10.1140">
    <property type="entry name" value="Glutamine-dependent NAD+ synthetase, C-terminal domain"/>
    <property type="match status" value="1"/>
</dbReference>
<keyword evidence="5 7" id="KW-0067">ATP-binding</keyword>
<gene>
    <name evidence="7 10" type="primary">nadE</name>
    <name evidence="10" type="ORF">CA12_01020</name>
</gene>
<comment type="similarity">
    <text evidence="2 7 8">In the C-terminal section; belongs to the NAD synthetase family.</text>
</comment>
<dbReference type="InterPro" id="IPR022310">
    <property type="entry name" value="NAD/GMP_synthase"/>
</dbReference>
<dbReference type="KEGG" id="acaf:CA12_01020"/>
<feature type="binding site" evidence="7">
    <location>
        <position position="218"/>
    </location>
    <ligand>
        <name>L-glutamine</name>
        <dbReference type="ChEBI" id="CHEBI:58359"/>
    </ligand>
</feature>
<dbReference type="RefSeq" id="WP_145356642.1">
    <property type="nucleotide sequence ID" value="NZ_CP036265.1"/>
</dbReference>
<evidence type="ECO:0000256" key="3">
    <source>
        <dbReference type="ARBA" id="ARBA00022598"/>
    </source>
</evidence>
<dbReference type="GO" id="GO:0009435">
    <property type="term" value="P:NAD+ biosynthetic process"/>
    <property type="evidence" value="ECO:0007669"/>
    <property type="project" value="UniProtKB-UniRule"/>
</dbReference>
<evidence type="ECO:0000313" key="11">
    <source>
        <dbReference type="Proteomes" id="UP000318741"/>
    </source>
</evidence>
<dbReference type="InterPro" id="IPR014445">
    <property type="entry name" value="Gln-dep_NAD_synthase"/>
</dbReference>
<evidence type="ECO:0000256" key="1">
    <source>
        <dbReference type="ARBA" id="ARBA00005188"/>
    </source>
</evidence>
<dbReference type="GO" id="GO:0008795">
    <property type="term" value="F:NAD+ synthase activity"/>
    <property type="evidence" value="ECO:0007669"/>
    <property type="project" value="UniProtKB-UniRule"/>
</dbReference>
<sequence>MIAHAPDLDSFPVSMPAALPHGTFRLAAAAPVVHVADPAANAREILKALEPLAEANAVVLPELALTGYTCEDLFTQEPLLDAAIEALLTIAAEPLNPDQLVAVGLPLAVGNSLYNCAAIFAGGRVRGVVPKQHLPGYREFYEPRRFTGADGSEPRTVRLGGEEVPFGIDLLFQCTAGGEPIPGAVVGVEICEDLWVPTPPSAFQALAGATVLLNLSGSNETVGKGEYRRQLVLGQSARCVAGYAYAGAGPTESTTDLVLGGECLIASNGGLLAQGDAYMLGDHENRTGWRGAVNVSAEVDLDKLLHDRRVMTSFQKDRRIGTFDYRTVPVPITPAKKATAVVNGTPFVPRSGPELAERCREIFSIQCCGLAKRLSRLGEHTPLQIGVSGGLDSTLSLLVACKTLDGLGQSRERIHGLTMPGFGTTARTRTNADALMEQLGVSADSIDIRQLCLDAFRGIGHQPFGIDPAALNMEEFEAQLKEIDPGAGDLTFENVQARIRTFLLMSRGFVLGTGDMSELALGWCTYNADHMSMYNVNCSVPKTLVAFLVRHAADTEFDGAARETLHSIADTVISPELLPARSDEETGDAIAQSTEDALGPYELHDFFLYHVVRNGFAPAKILDMANRAEFRGSYEPAVIRETLKTFYKRFFQNQFKRSCVPDGPKVGTVSLSPRGDWRMPSDAEASAWLKEI</sequence>
<dbReference type="Pfam" id="PF00795">
    <property type="entry name" value="CN_hydrolase"/>
    <property type="match status" value="1"/>
</dbReference>
<feature type="active site" description="Nucleophile; for glutaminase activity" evidence="7">
    <location>
        <position position="191"/>
    </location>
</feature>
<dbReference type="InterPro" id="IPR003010">
    <property type="entry name" value="C-N_Hydrolase"/>
</dbReference>
<evidence type="ECO:0000256" key="2">
    <source>
        <dbReference type="ARBA" id="ARBA00007145"/>
    </source>
</evidence>
<comment type="function">
    <text evidence="7">Catalyzes the ATP-dependent amidation of deamido-NAD to form NAD. Uses L-glutamine as a nitrogen source.</text>
</comment>
<dbReference type="InterPro" id="IPR041856">
    <property type="entry name" value="NAD+_synth_C"/>
</dbReference>
<name>A0A517P3T8_9PLAN</name>
<feature type="binding site" evidence="7">
    <location>
        <position position="224"/>
    </location>
    <ligand>
        <name>L-glutamine</name>
        <dbReference type="ChEBI" id="CHEBI:58359"/>
    </ligand>
</feature>
<comment type="pathway">
    <text evidence="1 7 8">Cofactor biosynthesis; NAD(+) biosynthesis; NAD(+) from deamido-NAD(+) (L-Gln route): step 1/1.</text>
</comment>
<dbReference type="CDD" id="cd07570">
    <property type="entry name" value="GAT_Gln-NAD-synth"/>
    <property type="match status" value="1"/>
</dbReference>
<dbReference type="EMBL" id="CP036265">
    <property type="protein sequence ID" value="QDT14034.1"/>
    <property type="molecule type" value="Genomic_DNA"/>
</dbReference>
<feature type="binding site" evidence="7">
    <location>
        <position position="656"/>
    </location>
    <ligand>
        <name>deamido-NAD(+)</name>
        <dbReference type="ChEBI" id="CHEBI:58437"/>
        <note>ligand shared between two neighboring subunits</note>
    </ligand>
</feature>
<keyword evidence="6 7" id="KW-0520">NAD</keyword>
<feature type="binding site" evidence="7">
    <location>
        <begin position="386"/>
        <end position="393"/>
    </location>
    <ligand>
        <name>ATP</name>
        <dbReference type="ChEBI" id="CHEBI:30616"/>
    </ligand>
</feature>
<dbReference type="PANTHER" id="PTHR23090:SF9">
    <property type="entry name" value="GLUTAMINE-DEPENDENT NAD(+) SYNTHETASE"/>
    <property type="match status" value="1"/>
</dbReference>
<feature type="domain" description="CN hydrolase" evidence="9">
    <location>
        <begin position="24"/>
        <end position="301"/>
    </location>
</feature>
<dbReference type="Pfam" id="PF02540">
    <property type="entry name" value="NAD_synthase"/>
    <property type="match status" value="1"/>
</dbReference>
<dbReference type="HAMAP" id="MF_02090">
    <property type="entry name" value="NadE_glutamine_dep"/>
    <property type="match status" value="1"/>
</dbReference>
<evidence type="ECO:0000256" key="6">
    <source>
        <dbReference type="ARBA" id="ARBA00023027"/>
    </source>
</evidence>
<dbReference type="AlphaFoldDB" id="A0A517P3T8"/>
<feature type="binding site" evidence="7">
    <location>
        <position position="513"/>
    </location>
    <ligand>
        <name>ATP</name>
        <dbReference type="ChEBI" id="CHEBI:30616"/>
    </ligand>
</feature>
<dbReference type="GO" id="GO:0004359">
    <property type="term" value="F:glutaminase activity"/>
    <property type="evidence" value="ECO:0007669"/>
    <property type="project" value="InterPro"/>
</dbReference>